<protein>
    <submittedName>
        <fullName evidence="5">DNA-binding MarR family transcriptional regulator</fullName>
    </submittedName>
</protein>
<dbReference type="InterPro" id="IPR036390">
    <property type="entry name" value="WH_DNA-bd_sf"/>
</dbReference>
<evidence type="ECO:0000313" key="5">
    <source>
        <dbReference type="EMBL" id="MBP1855068.1"/>
    </source>
</evidence>
<gene>
    <name evidence="5" type="ORF">J2Z43_001461</name>
</gene>
<feature type="domain" description="HTH marR-type" evidence="4">
    <location>
        <begin position="5"/>
        <end position="140"/>
    </location>
</feature>
<dbReference type="SMART" id="SM00347">
    <property type="entry name" value="HTH_MARR"/>
    <property type="match status" value="1"/>
</dbReference>
<dbReference type="PANTHER" id="PTHR42756:SF1">
    <property type="entry name" value="TRANSCRIPTIONAL REPRESSOR OF EMRAB OPERON"/>
    <property type="match status" value="1"/>
</dbReference>
<dbReference type="InterPro" id="IPR000835">
    <property type="entry name" value="HTH_MarR-typ"/>
</dbReference>
<reference evidence="5 6" key="1">
    <citation type="submission" date="2021-03" db="EMBL/GenBank/DDBJ databases">
        <title>Genomic Encyclopedia of Type Strains, Phase IV (KMG-IV): sequencing the most valuable type-strain genomes for metagenomic binning, comparative biology and taxonomic classification.</title>
        <authorList>
            <person name="Goeker M."/>
        </authorList>
    </citation>
    <scope>NUCLEOTIDE SEQUENCE [LARGE SCALE GENOMIC DNA]</scope>
    <source>
        <strain evidence="5 6">DSM 1289</strain>
    </source>
</reference>
<evidence type="ECO:0000313" key="6">
    <source>
        <dbReference type="Proteomes" id="UP000767291"/>
    </source>
</evidence>
<name>A0ABS4EAX1_9FIRM</name>
<dbReference type="PRINTS" id="PR00598">
    <property type="entry name" value="HTHMARR"/>
</dbReference>
<keyword evidence="6" id="KW-1185">Reference proteome</keyword>
<comment type="caution">
    <text evidence="5">The sequence shown here is derived from an EMBL/GenBank/DDBJ whole genome shotgun (WGS) entry which is preliminary data.</text>
</comment>
<dbReference type="GO" id="GO:0003677">
    <property type="term" value="F:DNA binding"/>
    <property type="evidence" value="ECO:0007669"/>
    <property type="project" value="UniProtKB-KW"/>
</dbReference>
<proteinExistence type="predicted"/>
<keyword evidence="3" id="KW-0804">Transcription</keyword>
<evidence type="ECO:0000256" key="3">
    <source>
        <dbReference type="ARBA" id="ARBA00023163"/>
    </source>
</evidence>
<keyword evidence="2 5" id="KW-0238">DNA-binding</keyword>
<dbReference type="Gene3D" id="1.10.10.10">
    <property type="entry name" value="Winged helix-like DNA-binding domain superfamily/Winged helix DNA-binding domain"/>
    <property type="match status" value="1"/>
</dbReference>
<evidence type="ECO:0000256" key="2">
    <source>
        <dbReference type="ARBA" id="ARBA00023125"/>
    </source>
</evidence>
<dbReference type="RefSeq" id="WP_209456543.1">
    <property type="nucleotide sequence ID" value="NZ_BAAACS010000002.1"/>
</dbReference>
<evidence type="ECO:0000259" key="4">
    <source>
        <dbReference type="PROSITE" id="PS50995"/>
    </source>
</evidence>
<keyword evidence="1" id="KW-0805">Transcription regulation</keyword>
<dbReference type="EMBL" id="JAGGJX010000002">
    <property type="protein sequence ID" value="MBP1855068.1"/>
    <property type="molecule type" value="Genomic_DNA"/>
</dbReference>
<accession>A0ABS4EAX1</accession>
<dbReference type="InterPro" id="IPR036388">
    <property type="entry name" value="WH-like_DNA-bd_sf"/>
</dbReference>
<organism evidence="5 6">
    <name type="scientific">Metaclostridioides mangenotii</name>
    <dbReference type="NCBI Taxonomy" id="1540"/>
    <lineage>
        <taxon>Bacteria</taxon>
        <taxon>Bacillati</taxon>
        <taxon>Bacillota</taxon>
        <taxon>Clostridia</taxon>
        <taxon>Peptostreptococcales</taxon>
        <taxon>Peptostreptococcaceae</taxon>
        <taxon>Metaclostridioides</taxon>
    </lineage>
</organism>
<dbReference type="Proteomes" id="UP000767291">
    <property type="component" value="Unassembled WGS sequence"/>
</dbReference>
<dbReference type="PROSITE" id="PS50995">
    <property type="entry name" value="HTH_MARR_2"/>
    <property type="match status" value="1"/>
</dbReference>
<dbReference type="SUPFAM" id="SSF46785">
    <property type="entry name" value="Winged helix' DNA-binding domain"/>
    <property type="match status" value="1"/>
</dbReference>
<dbReference type="Pfam" id="PF12802">
    <property type="entry name" value="MarR_2"/>
    <property type="match status" value="1"/>
</dbReference>
<sequence>MYFDKLGISRKFWIINRKLRHMFDDAFAASGVTGTQAAVLHFVYTKGKYRDVFQRDIETVFNIRRSSVTSLLQSLERKGFILRENVQEDCRLKKLVLTDKSINIADHIQHKIDELNNTILDGLSSNEVNFLNALLTQIEENLP</sequence>
<dbReference type="PANTHER" id="PTHR42756">
    <property type="entry name" value="TRANSCRIPTIONAL REGULATOR, MARR"/>
    <property type="match status" value="1"/>
</dbReference>
<evidence type="ECO:0000256" key="1">
    <source>
        <dbReference type="ARBA" id="ARBA00023015"/>
    </source>
</evidence>